<accession>A0A5B0N6K7</accession>
<dbReference type="Proteomes" id="UP000324748">
    <property type="component" value="Unassembled WGS sequence"/>
</dbReference>
<evidence type="ECO:0000313" key="5">
    <source>
        <dbReference type="EMBL" id="KAA1092313.1"/>
    </source>
</evidence>
<comment type="caution">
    <text evidence="3">The sequence shown here is derived from an EMBL/GenBank/DDBJ whole genome shotgun (WGS) entry which is preliminary data.</text>
</comment>
<feature type="signal peptide" evidence="2">
    <location>
        <begin position="1"/>
        <end position="26"/>
    </location>
</feature>
<evidence type="ECO:0000313" key="4">
    <source>
        <dbReference type="EMBL" id="KAA1084301.1"/>
    </source>
</evidence>
<dbReference type="EMBL" id="VDEP01000376">
    <property type="protein sequence ID" value="KAA1092313.1"/>
    <property type="molecule type" value="Genomic_DNA"/>
</dbReference>
<dbReference type="AlphaFoldDB" id="A0A5B0N6K7"/>
<keyword evidence="6" id="KW-1185">Reference proteome</keyword>
<dbReference type="EMBL" id="VSWC01000118">
    <property type="protein sequence ID" value="KAA1084301.1"/>
    <property type="molecule type" value="Genomic_DNA"/>
</dbReference>
<protein>
    <submittedName>
        <fullName evidence="3">Uncharacterized protein</fullName>
    </submittedName>
</protein>
<keyword evidence="2" id="KW-0732">Signal</keyword>
<proteinExistence type="predicted"/>
<evidence type="ECO:0000313" key="6">
    <source>
        <dbReference type="Proteomes" id="UP000324748"/>
    </source>
</evidence>
<gene>
    <name evidence="3" type="ORF">PGT21_023632</name>
    <name evidence="4" type="ORF">PGT21_023807</name>
    <name evidence="5" type="ORF">PGTUg99_018510</name>
</gene>
<feature type="chain" id="PRO_5036137396" evidence="2">
    <location>
        <begin position="27"/>
        <end position="659"/>
    </location>
</feature>
<organism evidence="3 6">
    <name type="scientific">Puccinia graminis f. sp. tritici</name>
    <dbReference type="NCBI Taxonomy" id="56615"/>
    <lineage>
        <taxon>Eukaryota</taxon>
        <taxon>Fungi</taxon>
        <taxon>Dikarya</taxon>
        <taxon>Basidiomycota</taxon>
        <taxon>Pucciniomycotina</taxon>
        <taxon>Pucciniomycetes</taxon>
        <taxon>Pucciniales</taxon>
        <taxon>Pucciniaceae</taxon>
        <taxon>Puccinia</taxon>
    </lineage>
</organism>
<dbReference type="Proteomes" id="UP000325313">
    <property type="component" value="Unassembled WGS sequence"/>
</dbReference>
<dbReference type="EMBL" id="VSWC01000118">
    <property type="protein sequence ID" value="KAA1084296.1"/>
    <property type="molecule type" value="Genomic_DNA"/>
</dbReference>
<evidence type="ECO:0000256" key="1">
    <source>
        <dbReference type="SAM" id="MobiDB-lite"/>
    </source>
</evidence>
<reference evidence="6 7" key="1">
    <citation type="submission" date="2019-05" db="EMBL/GenBank/DDBJ databases">
        <title>Emergence of the Ug99 lineage of the wheat stem rust pathogen through somatic hybridization.</title>
        <authorList>
            <person name="Li F."/>
            <person name="Upadhyaya N.M."/>
            <person name="Sperschneider J."/>
            <person name="Matny O."/>
            <person name="Nguyen-Phuc H."/>
            <person name="Mago R."/>
            <person name="Raley C."/>
            <person name="Miller M.E."/>
            <person name="Silverstein K.A.T."/>
            <person name="Henningsen E."/>
            <person name="Hirsch C.D."/>
            <person name="Visser B."/>
            <person name="Pretorius Z.A."/>
            <person name="Steffenson B.J."/>
            <person name="Schwessinger B."/>
            <person name="Dodds P.N."/>
            <person name="Figueroa M."/>
        </authorList>
    </citation>
    <scope>NUCLEOTIDE SEQUENCE [LARGE SCALE GENOMIC DNA]</scope>
    <source>
        <strain evidence="3">21-0</strain>
        <strain evidence="5 7">Ug99</strain>
    </source>
</reference>
<dbReference type="OrthoDB" id="2495958at2759"/>
<evidence type="ECO:0000313" key="7">
    <source>
        <dbReference type="Proteomes" id="UP000325313"/>
    </source>
</evidence>
<sequence>MHGFQQSPSTIIHLWLGIMFFRAVISPHIYQPTDTRILDDFKEKLHIPSEGALASSTMSSHNLEGRGVEIKFNVQSPDEIDPELQDKPQTVIDPGSNSSIDGNNGPVEIEDTKMNSPPQMKIPAIRLSAGLVDTKAQASMIRIEEVFGIRPKKQKENSKNIEKYTTLADKSRGKITPREDKFLRVNVPKDLLATWRKKEFNLKLLFLMATLMRIKKRDNFEGIVSYITPEVYRDLKSIFHTSTSKVWVSMEAEIAKIFEDRSEAKRRILAFRRLLYHHTIAERWAPLAIPLFLSGGRWQDLVVDIQKAYGISAHPQNVVENAAAIPMKKWDLDSVIGPGKLKLRQLLLDVFGDAEVLKRRQELYDYKMNRVGYAGLWCRQPDLYDSQRFGVDILAVWKIGDALQFDSRHLLDKAPGRMSFDSAFAQILQVITANDRFFSWSDSPERAWLLVRYGPVFVERLAKLSDSIVLSDHTNPLSTAAVKGLVGKVGMIEGSYGRGLEIMHWCDLGLDPKEWARIRQIRNSRDQEEIETLYKGMSKISENERKKFLLWHQFVANYDSKIDHPDTIPSKITRNISEWVDQRTTPLKALSQRSWLLLKDKIDRVNPWSFLNRSLNVKPEGVHKRAKTHTQPASIFKRLGRKPPFFKGEIGQVRKSKMD</sequence>
<evidence type="ECO:0000313" key="3">
    <source>
        <dbReference type="EMBL" id="KAA1084296.1"/>
    </source>
</evidence>
<evidence type="ECO:0000256" key="2">
    <source>
        <dbReference type="SAM" id="SignalP"/>
    </source>
</evidence>
<feature type="region of interest" description="Disordered" evidence="1">
    <location>
        <begin position="79"/>
        <end position="103"/>
    </location>
</feature>
<name>A0A5B0N6K7_PUCGR</name>